<sequence length="694" mass="79542">CFVRAGDWSWKAIVWTALGLSVSVGLGLLCCIYVATLHENDLWFSNIKEVEREISFRTECGLYYSYFKQMLQAPSIQQVLGLSELIHDNLTESKRTINLLQRMNIYQEVFLSVLYRLLPIQPYLEPVYFYIYTVFSLQAVYVIALYFTAWLLSGSWVAGALAGVWYILNRVDTTRVEFTISLRENWSLPFLALQITAITCYLRPQLSALQQKVAVWLMYVMTFCFCLTWQFNQFILLVQALVIYTLDCAGFLTTTQVTTLYLTQVSGLLSVWLLQFCNSMLLGSLVLSFIVAALFIRHYQQRINIFKGPFLAASLLIISLIMCCFLFIISCLCLQKTLQLKSDEHIFKFIKSKFGLGLTRDFDASLYLCEEAFGLLPLDTLERLAGTLLLYPYALTLLLLGGAMAAAALQNMKRSSGSSPEEKRAAQEAFRPDVAYNLLHTFFYGLLAFSTMRMKYIWTGHMCVVAAYGVCGKEAWTLLLSTLQCNSKILVWLQLLVRYAVPLVMISCLYFKYWPALMAELSELREFYDPDTVELMTWISTKTPKHAVFAGSMQLLAGIKLCTGRVLTNHPHYEDKDLRERTQQVYQMYAQRSPEEVHAILRAVGADYVVLENSICYERRHRRGCRLRDLLDLANGHIMDGEGDNDTDLIPAAHPRFCEAIKSDAQAYTSLFTRTFQNKTFHVYRVKKKRMKSS</sequence>
<protein>
    <submittedName>
        <fullName evidence="9">Dpy-19 like C-mannosyltransferase 3</fullName>
    </submittedName>
</protein>
<feature type="transmembrane region" description="Helical" evidence="8">
    <location>
        <begin position="149"/>
        <end position="168"/>
    </location>
</feature>
<dbReference type="GO" id="GO:0005637">
    <property type="term" value="C:nuclear inner membrane"/>
    <property type="evidence" value="ECO:0007669"/>
    <property type="project" value="TreeGrafter"/>
</dbReference>
<dbReference type="InterPro" id="IPR018732">
    <property type="entry name" value="Dpy-19/Dpy-19-like"/>
</dbReference>
<name>H3CFD8_TETNG</name>
<comment type="subcellular location">
    <subcellularLocation>
        <location evidence="1">Membrane</location>
        <topology evidence="1">Multi-pass membrane protein</topology>
    </subcellularLocation>
</comment>
<evidence type="ECO:0000313" key="9">
    <source>
        <dbReference type="Ensembl" id="ENSTNIP00000006962.1"/>
    </source>
</evidence>
<feature type="transmembrane region" description="Helical" evidence="8">
    <location>
        <begin position="308"/>
        <end position="329"/>
    </location>
</feature>
<evidence type="ECO:0000256" key="5">
    <source>
        <dbReference type="ARBA" id="ARBA00022692"/>
    </source>
</evidence>
<evidence type="ECO:0000256" key="3">
    <source>
        <dbReference type="ARBA" id="ARBA00022676"/>
    </source>
</evidence>
<feature type="transmembrane region" description="Helical" evidence="8">
    <location>
        <begin position="489"/>
        <end position="511"/>
    </location>
</feature>
<dbReference type="PANTHER" id="PTHR31488">
    <property type="entry name" value="DPY-19-LIKE 1, LIKE (H. SAPIENS)"/>
    <property type="match status" value="1"/>
</dbReference>
<evidence type="ECO:0000256" key="7">
    <source>
        <dbReference type="ARBA" id="ARBA00023136"/>
    </source>
</evidence>
<keyword evidence="10" id="KW-1185">Reference proteome</keyword>
<dbReference type="HOGENOM" id="CLU_014404_1_0_1"/>
<accession>H3CFD8</accession>
<feature type="transmembrane region" description="Helical" evidence="8">
    <location>
        <begin position="390"/>
        <end position="409"/>
    </location>
</feature>
<dbReference type="Proteomes" id="UP000007303">
    <property type="component" value="Unassembled WGS sequence"/>
</dbReference>
<reference evidence="9" key="3">
    <citation type="submission" date="2025-09" db="UniProtKB">
        <authorList>
            <consortium name="Ensembl"/>
        </authorList>
    </citation>
    <scope>IDENTIFICATION</scope>
</reference>
<dbReference type="AlphaFoldDB" id="H3CFD8"/>
<dbReference type="Ensembl" id="ENSTNIT00000007116.1">
    <property type="protein sequence ID" value="ENSTNIP00000006962.1"/>
    <property type="gene ID" value="ENSTNIG00000004332.1"/>
</dbReference>
<keyword evidence="7 8" id="KW-0472">Membrane</keyword>
<reference evidence="10" key="1">
    <citation type="journal article" date="2004" name="Nature">
        <title>Genome duplication in the teleost fish Tetraodon nigroviridis reveals the early vertebrate proto-karyotype.</title>
        <authorList>
            <person name="Jaillon O."/>
            <person name="Aury J.-M."/>
            <person name="Brunet F."/>
            <person name="Petit J.-L."/>
            <person name="Stange-Thomann N."/>
            <person name="Mauceli E."/>
            <person name="Bouneau L."/>
            <person name="Fischer C."/>
            <person name="Ozouf-Costaz C."/>
            <person name="Bernot A."/>
            <person name="Nicaud S."/>
            <person name="Jaffe D."/>
            <person name="Fisher S."/>
            <person name="Lutfalla G."/>
            <person name="Dossat C."/>
            <person name="Segurens B."/>
            <person name="Dasilva C."/>
            <person name="Salanoubat M."/>
            <person name="Levy M."/>
            <person name="Boudet N."/>
            <person name="Castellano S."/>
            <person name="Anthouard V."/>
            <person name="Jubin C."/>
            <person name="Castelli V."/>
            <person name="Katinka M."/>
            <person name="Vacherie B."/>
            <person name="Biemont C."/>
            <person name="Skalli Z."/>
            <person name="Cattolico L."/>
            <person name="Poulain J."/>
            <person name="De Berardinis V."/>
            <person name="Cruaud C."/>
            <person name="Duprat S."/>
            <person name="Brottier P."/>
            <person name="Coutanceau J.-P."/>
            <person name="Gouzy J."/>
            <person name="Parra G."/>
            <person name="Lardier G."/>
            <person name="Chapple C."/>
            <person name="McKernan K.J."/>
            <person name="McEwan P."/>
            <person name="Bosak S."/>
            <person name="Kellis M."/>
            <person name="Volff J.-N."/>
            <person name="Guigo R."/>
            <person name="Zody M.C."/>
            <person name="Mesirov J."/>
            <person name="Lindblad-Toh K."/>
            <person name="Birren B."/>
            <person name="Nusbaum C."/>
            <person name="Kahn D."/>
            <person name="Robinson-Rechavi M."/>
            <person name="Laudet V."/>
            <person name="Schachter V."/>
            <person name="Quetier F."/>
            <person name="Saurin W."/>
            <person name="Scarpelli C."/>
            <person name="Wincker P."/>
            <person name="Lander E.S."/>
            <person name="Weissenbach J."/>
            <person name="Roest Crollius H."/>
        </authorList>
    </citation>
    <scope>NUCLEOTIDE SEQUENCE [LARGE SCALE GENOMIC DNA]</scope>
</reference>
<dbReference type="STRING" id="99883.ENSTNIP00000006962"/>
<evidence type="ECO:0000256" key="4">
    <source>
        <dbReference type="ARBA" id="ARBA00022679"/>
    </source>
</evidence>
<evidence type="ECO:0000256" key="2">
    <source>
        <dbReference type="ARBA" id="ARBA00008744"/>
    </source>
</evidence>
<reference evidence="9" key="2">
    <citation type="submission" date="2025-08" db="UniProtKB">
        <authorList>
            <consortium name="Ensembl"/>
        </authorList>
    </citation>
    <scope>IDENTIFICATION</scope>
</reference>
<dbReference type="GeneTree" id="ENSGT00530000063023"/>
<dbReference type="Pfam" id="PF10034">
    <property type="entry name" value="Dpy19"/>
    <property type="match status" value="1"/>
</dbReference>
<feature type="transmembrane region" description="Helical" evidence="8">
    <location>
        <begin position="12"/>
        <end position="35"/>
    </location>
</feature>
<evidence type="ECO:0000256" key="8">
    <source>
        <dbReference type="SAM" id="Phobius"/>
    </source>
</evidence>
<keyword evidence="4" id="KW-0808">Transferase</keyword>
<comment type="similarity">
    <text evidence="2">Belongs to the dpy-19 family.</text>
</comment>
<dbReference type="GO" id="GO:0000030">
    <property type="term" value="F:mannosyltransferase activity"/>
    <property type="evidence" value="ECO:0007669"/>
    <property type="project" value="TreeGrafter"/>
</dbReference>
<evidence type="ECO:0000256" key="6">
    <source>
        <dbReference type="ARBA" id="ARBA00022989"/>
    </source>
</evidence>
<dbReference type="PANTHER" id="PTHR31488:SF4">
    <property type="entry name" value="C-MANNOSYLTRANSFERASE DPY19L3-RELATED"/>
    <property type="match status" value="1"/>
</dbReference>
<keyword evidence="3" id="KW-0328">Glycosyltransferase</keyword>
<evidence type="ECO:0000256" key="1">
    <source>
        <dbReference type="ARBA" id="ARBA00004141"/>
    </source>
</evidence>
<organism evidence="9 10">
    <name type="scientific">Tetraodon nigroviridis</name>
    <name type="common">Spotted green pufferfish</name>
    <name type="synonym">Chelonodon nigroviridis</name>
    <dbReference type="NCBI Taxonomy" id="99883"/>
    <lineage>
        <taxon>Eukaryota</taxon>
        <taxon>Metazoa</taxon>
        <taxon>Chordata</taxon>
        <taxon>Craniata</taxon>
        <taxon>Vertebrata</taxon>
        <taxon>Euteleostomi</taxon>
        <taxon>Actinopterygii</taxon>
        <taxon>Neopterygii</taxon>
        <taxon>Teleostei</taxon>
        <taxon>Neoteleostei</taxon>
        <taxon>Acanthomorphata</taxon>
        <taxon>Eupercaria</taxon>
        <taxon>Tetraodontiformes</taxon>
        <taxon>Tetradontoidea</taxon>
        <taxon>Tetraodontidae</taxon>
        <taxon>Tetraodon</taxon>
    </lineage>
</organism>
<evidence type="ECO:0000313" key="10">
    <source>
        <dbReference type="Proteomes" id="UP000007303"/>
    </source>
</evidence>
<keyword evidence="5 8" id="KW-0812">Transmembrane</keyword>
<dbReference type="OMA" id="HPHYENK"/>
<keyword evidence="6 8" id="KW-1133">Transmembrane helix</keyword>
<dbReference type="InParanoid" id="H3CFD8"/>
<feature type="transmembrane region" description="Helical" evidence="8">
    <location>
        <begin position="272"/>
        <end position="296"/>
    </location>
</feature>
<feature type="transmembrane region" description="Helical" evidence="8">
    <location>
        <begin position="213"/>
        <end position="231"/>
    </location>
</feature>
<proteinExistence type="inferred from homology"/>
<feature type="transmembrane region" description="Helical" evidence="8">
    <location>
        <begin position="434"/>
        <end position="452"/>
    </location>
</feature>